<feature type="non-terminal residue" evidence="2">
    <location>
        <position position="1"/>
    </location>
</feature>
<dbReference type="SUPFAM" id="SSF46785">
    <property type="entry name" value="Winged helix' DNA-binding domain"/>
    <property type="match status" value="1"/>
</dbReference>
<dbReference type="NCBIfam" id="TIGR00738">
    <property type="entry name" value="rrf2_super"/>
    <property type="match status" value="1"/>
</dbReference>
<dbReference type="EMBL" id="UINC01069089">
    <property type="protein sequence ID" value="SVC02194.1"/>
    <property type="molecule type" value="Genomic_DNA"/>
</dbReference>
<sequence>VKCGYVTAVKLSVKTDYAARAVLELSAHPVDGPTLKVDDLAAVVGTSPNYLVQILIELKAAGLVSSVRGKQGGYRLAKTPGEITLGDVWRAVDGEIFDSPALADDQCAPVLREAWKGLKNTVNIAADELTFAQLLEASGRDQEMYHI</sequence>
<dbReference type="InterPro" id="IPR000944">
    <property type="entry name" value="Tscrpt_reg_Rrf2"/>
</dbReference>
<dbReference type="InterPro" id="IPR036388">
    <property type="entry name" value="WH-like_DNA-bd_sf"/>
</dbReference>
<dbReference type="AlphaFoldDB" id="A0A382IQU8"/>
<dbReference type="PROSITE" id="PS51197">
    <property type="entry name" value="HTH_RRF2_2"/>
    <property type="match status" value="1"/>
</dbReference>
<dbReference type="Pfam" id="PF02082">
    <property type="entry name" value="Rrf2"/>
    <property type="match status" value="1"/>
</dbReference>
<dbReference type="PANTHER" id="PTHR33221:SF5">
    <property type="entry name" value="HTH-TYPE TRANSCRIPTIONAL REGULATOR ISCR"/>
    <property type="match status" value="1"/>
</dbReference>
<evidence type="ECO:0000256" key="1">
    <source>
        <dbReference type="ARBA" id="ARBA00023125"/>
    </source>
</evidence>
<accession>A0A382IQU8</accession>
<dbReference type="GO" id="GO:0005829">
    <property type="term" value="C:cytosol"/>
    <property type="evidence" value="ECO:0007669"/>
    <property type="project" value="TreeGrafter"/>
</dbReference>
<evidence type="ECO:0008006" key="3">
    <source>
        <dbReference type="Google" id="ProtNLM"/>
    </source>
</evidence>
<dbReference type="PANTHER" id="PTHR33221">
    <property type="entry name" value="WINGED HELIX-TURN-HELIX TRANSCRIPTIONAL REGULATOR, RRF2 FAMILY"/>
    <property type="match status" value="1"/>
</dbReference>
<dbReference type="PROSITE" id="PS01332">
    <property type="entry name" value="HTH_RRF2_1"/>
    <property type="match status" value="1"/>
</dbReference>
<dbReference type="GO" id="GO:0003700">
    <property type="term" value="F:DNA-binding transcription factor activity"/>
    <property type="evidence" value="ECO:0007669"/>
    <property type="project" value="TreeGrafter"/>
</dbReference>
<organism evidence="2">
    <name type="scientific">marine metagenome</name>
    <dbReference type="NCBI Taxonomy" id="408172"/>
    <lineage>
        <taxon>unclassified sequences</taxon>
        <taxon>metagenomes</taxon>
        <taxon>ecological metagenomes</taxon>
    </lineage>
</organism>
<dbReference type="GO" id="GO:0003677">
    <property type="term" value="F:DNA binding"/>
    <property type="evidence" value="ECO:0007669"/>
    <property type="project" value="UniProtKB-KW"/>
</dbReference>
<dbReference type="Gene3D" id="1.10.10.10">
    <property type="entry name" value="Winged helix-like DNA-binding domain superfamily/Winged helix DNA-binding domain"/>
    <property type="match status" value="1"/>
</dbReference>
<keyword evidence="1" id="KW-0238">DNA-binding</keyword>
<reference evidence="2" key="1">
    <citation type="submission" date="2018-05" db="EMBL/GenBank/DDBJ databases">
        <authorList>
            <person name="Lanie J.A."/>
            <person name="Ng W.-L."/>
            <person name="Kazmierczak K.M."/>
            <person name="Andrzejewski T.M."/>
            <person name="Davidsen T.M."/>
            <person name="Wayne K.J."/>
            <person name="Tettelin H."/>
            <person name="Glass J.I."/>
            <person name="Rusch D."/>
            <person name="Podicherti R."/>
            <person name="Tsui H.-C.T."/>
            <person name="Winkler M.E."/>
        </authorList>
    </citation>
    <scope>NUCLEOTIDE SEQUENCE</scope>
</reference>
<proteinExistence type="predicted"/>
<evidence type="ECO:0000313" key="2">
    <source>
        <dbReference type="EMBL" id="SVC02194.1"/>
    </source>
</evidence>
<name>A0A382IQU8_9ZZZZ</name>
<gene>
    <name evidence="2" type="ORF">METZ01_LOCUS255048</name>
</gene>
<dbReference type="InterPro" id="IPR030489">
    <property type="entry name" value="TR_Rrf2-type_CS"/>
</dbReference>
<protein>
    <recommendedName>
        <fullName evidence="3">Rrf2 family transcriptional regulator</fullName>
    </recommendedName>
</protein>
<dbReference type="InterPro" id="IPR036390">
    <property type="entry name" value="WH_DNA-bd_sf"/>
</dbReference>